<accession>A0A212K4W1</accession>
<proteinExistence type="predicted"/>
<sequence>MTIAKKIFIKANNSKSEGIKLSENSLNQSTVQAELILHNENEK</sequence>
<dbReference type="AlphaFoldDB" id="A0A212K4W1"/>
<dbReference type="EMBL" id="FLUM01000003">
    <property type="protein sequence ID" value="SBW06696.1"/>
    <property type="molecule type" value="Genomic_DNA"/>
</dbReference>
<organism evidence="1">
    <name type="scientific">uncultured Dysgonomonas sp</name>
    <dbReference type="NCBI Taxonomy" id="206096"/>
    <lineage>
        <taxon>Bacteria</taxon>
        <taxon>Pseudomonadati</taxon>
        <taxon>Bacteroidota</taxon>
        <taxon>Bacteroidia</taxon>
        <taxon>Bacteroidales</taxon>
        <taxon>Dysgonomonadaceae</taxon>
        <taxon>Dysgonomonas</taxon>
        <taxon>environmental samples</taxon>
    </lineage>
</organism>
<evidence type="ECO:0000313" key="1">
    <source>
        <dbReference type="EMBL" id="SBW06696.1"/>
    </source>
</evidence>
<name>A0A212K4W1_9BACT</name>
<reference evidence="1" key="1">
    <citation type="submission" date="2016-04" db="EMBL/GenBank/DDBJ databases">
        <authorList>
            <person name="Evans L.H."/>
            <person name="Alamgir A."/>
            <person name="Owens N."/>
            <person name="Weber N.D."/>
            <person name="Virtaneva K."/>
            <person name="Barbian K."/>
            <person name="Babar A."/>
            <person name="Rosenke K."/>
        </authorList>
    </citation>
    <scope>NUCLEOTIDE SEQUENCE</scope>
    <source>
        <strain evidence="1">86-1</strain>
    </source>
</reference>
<protein>
    <submittedName>
        <fullName evidence="1">Uncharacterized protein</fullName>
    </submittedName>
</protein>
<gene>
    <name evidence="1" type="ORF">KL86DYS1_31444</name>
</gene>